<dbReference type="AlphaFoldDB" id="A0A1B4UZP9"/>
<keyword evidence="10" id="KW-1185">Reference proteome</keyword>
<evidence type="ECO:0000256" key="2">
    <source>
        <dbReference type="ARBA" id="ARBA00022617"/>
    </source>
</evidence>
<dbReference type="InterPro" id="IPR002323">
    <property type="entry name" value="Cyt_CIE"/>
</dbReference>
<dbReference type="RefSeq" id="WP_197703300.1">
    <property type="nucleotide sequence ID" value="NZ_AP014936.1"/>
</dbReference>
<protein>
    <submittedName>
        <fullName evidence="9">Cytochrome C</fullName>
    </submittedName>
</protein>
<evidence type="ECO:0000256" key="3">
    <source>
        <dbReference type="ARBA" id="ARBA00022723"/>
    </source>
</evidence>
<proteinExistence type="predicted"/>
<evidence type="ECO:0000313" key="9">
    <source>
        <dbReference type="EMBL" id="BAU46618.1"/>
    </source>
</evidence>
<dbReference type="GO" id="GO:0009055">
    <property type="term" value="F:electron transfer activity"/>
    <property type="evidence" value="ECO:0007669"/>
    <property type="project" value="InterPro"/>
</dbReference>
<dbReference type="GO" id="GO:0005506">
    <property type="term" value="F:iron ion binding"/>
    <property type="evidence" value="ECO:0007669"/>
    <property type="project" value="InterPro"/>
</dbReference>
<dbReference type="Gene3D" id="1.10.760.10">
    <property type="entry name" value="Cytochrome c-like domain"/>
    <property type="match status" value="1"/>
</dbReference>
<keyword evidence="1" id="KW-0813">Transport</keyword>
<keyword evidence="4" id="KW-0249">Electron transport</keyword>
<dbReference type="PANTHER" id="PTHR40942:SF4">
    <property type="entry name" value="CYTOCHROME C5"/>
    <property type="match status" value="1"/>
</dbReference>
<name>A0A1B4UZP9_9GAMM</name>
<keyword evidence="7" id="KW-1133">Transmembrane helix</keyword>
<organism evidence="9 10">
    <name type="scientific">Sulfurifustis variabilis</name>
    <dbReference type="NCBI Taxonomy" id="1675686"/>
    <lineage>
        <taxon>Bacteria</taxon>
        <taxon>Pseudomonadati</taxon>
        <taxon>Pseudomonadota</taxon>
        <taxon>Gammaproteobacteria</taxon>
        <taxon>Acidiferrobacterales</taxon>
        <taxon>Acidiferrobacteraceae</taxon>
        <taxon>Sulfurifustis</taxon>
    </lineage>
</organism>
<dbReference type="PROSITE" id="PS51007">
    <property type="entry name" value="CYTC"/>
    <property type="match status" value="1"/>
</dbReference>
<dbReference type="Pfam" id="PF13442">
    <property type="entry name" value="Cytochrome_CBB3"/>
    <property type="match status" value="1"/>
</dbReference>
<sequence length="162" mass="16505">MSDREFLKFFSGLMGALVVLTVVLFVLARIIGGGAEQDAATAEAQAVAERIRPIGEVAVGQAPQPSGMSLIATANAAAGDKGKQVYDTACAACHAAGVAGAPKLGDKSAWKPRIAQGNDTLYTHAIKGFQGKTGFMPPKGGNASLADADVKAAVDFMVAQSK</sequence>
<feature type="transmembrane region" description="Helical" evidence="7">
    <location>
        <begin position="6"/>
        <end position="27"/>
    </location>
</feature>
<dbReference type="KEGG" id="sva:SVA_0036"/>
<dbReference type="PRINTS" id="PR00607">
    <property type="entry name" value="CYTCHROMECIE"/>
</dbReference>
<dbReference type="SUPFAM" id="SSF46626">
    <property type="entry name" value="Cytochrome c"/>
    <property type="match status" value="1"/>
</dbReference>
<evidence type="ECO:0000313" key="10">
    <source>
        <dbReference type="Proteomes" id="UP000218899"/>
    </source>
</evidence>
<dbReference type="EMBL" id="AP014936">
    <property type="protein sequence ID" value="BAU46618.1"/>
    <property type="molecule type" value="Genomic_DNA"/>
</dbReference>
<reference evidence="9 10" key="1">
    <citation type="submission" date="2015-08" db="EMBL/GenBank/DDBJ databases">
        <title>Complete genome sequence of Sulfurifustis variabilis.</title>
        <authorList>
            <person name="Miura A."/>
            <person name="Kojima H."/>
            <person name="Fukui M."/>
        </authorList>
    </citation>
    <scope>NUCLEOTIDE SEQUENCE [LARGE SCALE GENOMIC DNA]</scope>
    <source>
        <strain evidence="10">skN76</strain>
    </source>
</reference>
<dbReference type="PANTHER" id="PTHR40942">
    <property type="match status" value="1"/>
</dbReference>
<evidence type="ECO:0000256" key="4">
    <source>
        <dbReference type="ARBA" id="ARBA00022982"/>
    </source>
</evidence>
<accession>A0A1B4UZP9</accession>
<dbReference type="Proteomes" id="UP000218899">
    <property type="component" value="Chromosome"/>
</dbReference>
<dbReference type="GO" id="GO:0020037">
    <property type="term" value="F:heme binding"/>
    <property type="evidence" value="ECO:0007669"/>
    <property type="project" value="InterPro"/>
</dbReference>
<dbReference type="InterPro" id="IPR009056">
    <property type="entry name" value="Cyt_c-like_dom"/>
</dbReference>
<keyword evidence="5 6" id="KW-0408">Iron</keyword>
<evidence type="ECO:0000256" key="6">
    <source>
        <dbReference type="PROSITE-ProRule" id="PRU00433"/>
    </source>
</evidence>
<feature type="domain" description="Cytochrome c" evidence="8">
    <location>
        <begin position="77"/>
        <end position="161"/>
    </location>
</feature>
<keyword evidence="3 6" id="KW-0479">Metal-binding</keyword>
<evidence type="ECO:0000256" key="7">
    <source>
        <dbReference type="SAM" id="Phobius"/>
    </source>
</evidence>
<gene>
    <name evidence="9" type="ORF">SVA_0036</name>
</gene>
<evidence type="ECO:0000256" key="1">
    <source>
        <dbReference type="ARBA" id="ARBA00022448"/>
    </source>
</evidence>
<keyword evidence="7" id="KW-0472">Membrane</keyword>
<keyword evidence="7" id="KW-0812">Transmembrane</keyword>
<keyword evidence="2 6" id="KW-0349">Heme</keyword>
<evidence type="ECO:0000256" key="5">
    <source>
        <dbReference type="ARBA" id="ARBA00023004"/>
    </source>
</evidence>
<dbReference type="InterPro" id="IPR036909">
    <property type="entry name" value="Cyt_c-like_dom_sf"/>
</dbReference>
<evidence type="ECO:0000259" key="8">
    <source>
        <dbReference type="PROSITE" id="PS51007"/>
    </source>
</evidence>